<protein>
    <recommendedName>
        <fullName evidence="9">Cytochrome c domain-containing protein</fullName>
    </recommendedName>
</protein>
<dbReference type="InterPro" id="IPR011042">
    <property type="entry name" value="6-blade_b-propeller_TolB-like"/>
</dbReference>
<dbReference type="PANTHER" id="PTHR33546">
    <property type="entry name" value="LARGE, MULTIFUNCTIONAL SECRETED PROTEIN-RELATED"/>
    <property type="match status" value="1"/>
</dbReference>
<dbReference type="Gene3D" id="2.60.120.560">
    <property type="entry name" value="Exo-inulinase, domain 1"/>
    <property type="match status" value="1"/>
</dbReference>
<feature type="non-terminal residue" evidence="8">
    <location>
        <position position="881"/>
    </location>
</feature>
<organism evidence="8">
    <name type="scientific">marine metagenome</name>
    <dbReference type="NCBI Taxonomy" id="408172"/>
    <lineage>
        <taxon>unclassified sequences</taxon>
        <taxon>metagenomes</taxon>
        <taxon>ecological metagenomes</taxon>
    </lineage>
</organism>
<dbReference type="Gene3D" id="3.90.182.10">
    <property type="entry name" value="Toxin - Anthrax Protective Antigen,domain 1"/>
    <property type="match status" value="1"/>
</dbReference>
<dbReference type="Pfam" id="PF00034">
    <property type="entry name" value="Cytochrom_C"/>
    <property type="match status" value="1"/>
</dbReference>
<dbReference type="PROSITE" id="PS51007">
    <property type="entry name" value="CYTC"/>
    <property type="match status" value="1"/>
</dbReference>
<sequence>KRNGKTSLQTFFPIELYKLNKNMLEDGDAPIAASPINDLEMSGKDLIGSLGCVACHYIDKAMLGPSYNDVAKKYDNSDESKSYLIKKILTGSKGVWGERLMPPHPHINEETASEIVNFILGLDLLPEGEYLPGVAIDFFEIGTKLERQPKLLPGQDPNVSQVFPDILFQTGNPDIGWEDQVTEDFLHFERNFVMKVSAYLQIEKEGDYEFRFIADKGGTLKIDEEKIAFVNNIPYTPWQGGDLSRFDRFASYLGKEPEVGKLTGEKFLTKGFHKIDIDYYQNLLTMALILQWRKKGEKKFEFVPESVLFHEPRDIKPTSPGLKEIYKLEAPGHGGDLVSVHPSFDLMPARPTSFQPRVGGMDFLPNGDLAVATWDGEVFIVSNVSSGDPSSMSFKQIAEGLCEPLGLAVANGDIYVMQRWELTKLVDQDGDGITDYYHAFSDDWSTRPDFHAWGFGLTYKDGYFYTNTGPALGPYNKKQAPDAGKTLKISIEDGSFKAIAHGYKAPNGIGVGFGGDIFTTDNEGSYVPASKLMHVDIDNPSEYPFFGNAYVLGKKADGLKIKPPVVWTPQNEIGNSPSEPGILHVGPYKNQMIMGDARHGGLKRVFIEEVNGLLQGALFRFTQGLEAGINRFVWGPDSSLYVGGVGGTNDFTWEGKRFGLEKLTYNGKPTFEMLAVRAKNNGMEIELTESLRIGDGAAPQDYLVQQWWYDIDTEGGIKQELENLPVKSVSISPNRRKIFLEIDGLKPDRVVYITFVNPVLSAENRQLWSSEVWYTLNNIPAYEGTVEPTNLVRVDNNLSEEELKDGWQLLFDGKSMSGWNGTNSKKEPDGWEVADGLLSGLASGNVILTESVYDNFELEFEWKLKKGADGGLFFHVPSTLS</sequence>
<dbReference type="SUPFAM" id="SSF56988">
    <property type="entry name" value="Anthrax protective antigen"/>
    <property type="match status" value="1"/>
</dbReference>
<dbReference type="GO" id="GO:0020037">
    <property type="term" value="F:heme binding"/>
    <property type="evidence" value="ECO:0007669"/>
    <property type="project" value="InterPro"/>
</dbReference>
<evidence type="ECO:0000256" key="3">
    <source>
        <dbReference type="ARBA" id="ARBA00022723"/>
    </source>
</evidence>
<evidence type="ECO:0008006" key="9">
    <source>
        <dbReference type="Google" id="ProtNLM"/>
    </source>
</evidence>
<keyword evidence="4" id="KW-0249">Electron transport</keyword>
<dbReference type="InterPro" id="IPR037524">
    <property type="entry name" value="PA14/GLEYA"/>
</dbReference>
<dbReference type="InterPro" id="IPR036909">
    <property type="entry name" value="Cyt_c-like_dom_sf"/>
</dbReference>
<evidence type="ECO:0000313" key="8">
    <source>
        <dbReference type="EMBL" id="SVA86919.1"/>
    </source>
</evidence>
<dbReference type="PROSITE" id="PS51820">
    <property type="entry name" value="PA14"/>
    <property type="match status" value="1"/>
</dbReference>
<keyword evidence="5" id="KW-0408">Iron</keyword>
<dbReference type="SUPFAM" id="SSF63829">
    <property type="entry name" value="Calcium-dependent phosphotriesterase"/>
    <property type="match status" value="1"/>
</dbReference>
<reference evidence="8" key="1">
    <citation type="submission" date="2018-05" db="EMBL/GenBank/DDBJ databases">
        <authorList>
            <person name="Lanie J.A."/>
            <person name="Ng W.-L."/>
            <person name="Kazmierczak K.M."/>
            <person name="Andrzejewski T.M."/>
            <person name="Davidsen T.M."/>
            <person name="Wayne K.J."/>
            <person name="Tettelin H."/>
            <person name="Glass J.I."/>
            <person name="Rusch D."/>
            <person name="Podicherti R."/>
            <person name="Tsui H.-C.T."/>
            <person name="Winkler M.E."/>
        </authorList>
    </citation>
    <scope>NUCLEOTIDE SEQUENCE</scope>
</reference>
<dbReference type="GO" id="GO:0016787">
    <property type="term" value="F:hydrolase activity"/>
    <property type="evidence" value="ECO:0007669"/>
    <property type="project" value="InterPro"/>
</dbReference>
<dbReference type="InterPro" id="IPR009056">
    <property type="entry name" value="Cyt_c-like_dom"/>
</dbReference>
<evidence type="ECO:0000256" key="4">
    <source>
        <dbReference type="ARBA" id="ARBA00022982"/>
    </source>
</evidence>
<keyword evidence="3" id="KW-0479">Metal-binding</keyword>
<evidence type="ECO:0000256" key="5">
    <source>
        <dbReference type="ARBA" id="ARBA00023004"/>
    </source>
</evidence>
<dbReference type="Gene3D" id="1.10.760.10">
    <property type="entry name" value="Cytochrome c-like domain"/>
    <property type="match status" value="1"/>
</dbReference>
<dbReference type="InterPro" id="IPR002324">
    <property type="entry name" value="Cyt_c_ID"/>
</dbReference>
<evidence type="ECO:0000259" key="6">
    <source>
        <dbReference type="PROSITE" id="PS51007"/>
    </source>
</evidence>
<keyword evidence="2" id="KW-0349">Heme</keyword>
<gene>
    <name evidence="8" type="ORF">METZ01_LOCUS139773</name>
</gene>
<dbReference type="Pfam" id="PF06439">
    <property type="entry name" value="3keto-disac_hyd"/>
    <property type="match status" value="1"/>
</dbReference>
<evidence type="ECO:0000256" key="2">
    <source>
        <dbReference type="ARBA" id="ARBA00022617"/>
    </source>
</evidence>
<evidence type="ECO:0000259" key="7">
    <source>
        <dbReference type="PROSITE" id="PS51820"/>
    </source>
</evidence>
<dbReference type="GO" id="GO:0009055">
    <property type="term" value="F:electron transfer activity"/>
    <property type="evidence" value="ECO:0007669"/>
    <property type="project" value="InterPro"/>
</dbReference>
<dbReference type="EMBL" id="UINC01020780">
    <property type="protein sequence ID" value="SVA86919.1"/>
    <property type="molecule type" value="Genomic_DNA"/>
</dbReference>
<dbReference type="GO" id="GO:0005506">
    <property type="term" value="F:iron ion binding"/>
    <property type="evidence" value="ECO:0007669"/>
    <property type="project" value="InterPro"/>
</dbReference>
<dbReference type="AlphaFoldDB" id="A0A381ZCH3"/>
<feature type="domain" description="Cytochrome c" evidence="6">
    <location>
        <begin position="38"/>
        <end position="123"/>
    </location>
</feature>
<dbReference type="Gene3D" id="2.120.10.30">
    <property type="entry name" value="TolB, C-terminal domain"/>
    <property type="match status" value="1"/>
</dbReference>
<dbReference type="PANTHER" id="PTHR33546:SF1">
    <property type="entry name" value="LARGE, MULTIFUNCTIONAL SECRETED PROTEIN"/>
    <property type="match status" value="1"/>
</dbReference>
<feature type="non-terminal residue" evidence="8">
    <location>
        <position position="1"/>
    </location>
</feature>
<proteinExistence type="predicted"/>
<evidence type="ECO:0000256" key="1">
    <source>
        <dbReference type="ARBA" id="ARBA00022448"/>
    </source>
</evidence>
<dbReference type="InterPro" id="IPR010496">
    <property type="entry name" value="AL/BT2_dom"/>
</dbReference>
<feature type="domain" description="PA14" evidence="7">
    <location>
        <begin position="129"/>
        <end position="307"/>
    </location>
</feature>
<dbReference type="SUPFAM" id="SSF46626">
    <property type="entry name" value="Cytochrome c"/>
    <property type="match status" value="1"/>
</dbReference>
<keyword evidence="1" id="KW-0813">Transport</keyword>
<name>A0A381ZCH3_9ZZZZ</name>
<dbReference type="PRINTS" id="PR00606">
    <property type="entry name" value="CYTCHROMECID"/>
</dbReference>
<accession>A0A381ZCH3</accession>